<organism evidence="1 2">
    <name type="scientific">Trifolium medium</name>
    <dbReference type="NCBI Taxonomy" id="97028"/>
    <lineage>
        <taxon>Eukaryota</taxon>
        <taxon>Viridiplantae</taxon>
        <taxon>Streptophyta</taxon>
        <taxon>Embryophyta</taxon>
        <taxon>Tracheophyta</taxon>
        <taxon>Spermatophyta</taxon>
        <taxon>Magnoliopsida</taxon>
        <taxon>eudicotyledons</taxon>
        <taxon>Gunneridae</taxon>
        <taxon>Pentapetalae</taxon>
        <taxon>rosids</taxon>
        <taxon>fabids</taxon>
        <taxon>Fabales</taxon>
        <taxon>Fabaceae</taxon>
        <taxon>Papilionoideae</taxon>
        <taxon>50 kb inversion clade</taxon>
        <taxon>NPAAA clade</taxon>
        <taxon>Hologalegina</taxon>
        <taxon>IRL clade</taxon>
        <taxon>Trifolieae</taxon>
        <taxon>Trifolium</taxon>
    </lineage>
</organism>
<proteinExistence type="predicted"/>
<evidence type="ECO:0000313" key="1">
    <source>
        <dbReference type="EMBL" id="MCI75333.1"/>
    </source>
</evidence>
<feature type="non-terminal residue" evidence="1">
    <location>
        <position position="49"/>
    </location>
</feature>
<accession>A0A392UNW3</accession>
<evidence type="ECO:0000313" key="2">
    <source>
        <dbReference type="Proteomes" id="UP000265520"/>
    </source>
</evidence>
<dbReference type="EMBL" id="LXQA010880276">
    <property type="protein sequence ID" value="MCI75333.1"/>
    <property type="molecule type" value="Genomic_DNA"/>
</dbReference>
<dbReference type="AlphaFoldDB" id="A0A392UNW3"/>
<keyword evidence="2" id="KW-1185">Reference proteome</keyword>
<protein>
    <submittedName>
        <fullName evidence="1">Uncharacterized protein</fullName>
    </submittedName>
</protein>
<reference evidence="1 2" key="1">
    <citation type="journal article" date="2018" name="Front. Plant Sci.">
        <title>Red Clover (Trifolium pratense) and Zigzag Clover (T. medium) - A Picture of Genomic Similarities and Differences.</title>
        <authorList>
            <person name="Dluhosova J."/>
            <person name="Istvanek J."/>
            <person name="Nedelnik J."/>
            <person name="Repkova J."/>
        </authorList>
    </citation>
    <scope>NUCLEOTIDE SEQUENCE [LARGE SCALE GENOMIC DNA]</scope>
    <source>
        <strain evidence="2">cv. 10/8</strain>
        <tissue evidence="1">Leaf</tissue>
    </source>
</reference>
<sequence>MLLCEKGRVMLFRLFPKVNPVGGGSSPAVIGAQQYLEVLDLHLQESELD</sequence>
<name>A0A392UNW3_9FABA</name>
<dbReference type="Proteomes" id="UP000265520">
    <property type="component" value="Unassembled WGS sequence"/>
</dbReference>
<comment type="caution">
    <text evidence="1">The sequence shown here is derived from an EMBL/GenBank/DDBJ whole genome shotgun (WGS) entry which is preliminary data.</text>
</comment>